<keyword evidence="3" id="KW-0378">Hydrolase</keyword>
<evidence type="ECO:0008006" key="6">
    <source>
        <dbReference type="Google" id="ProtNLM"/>
    </source>
</evidence>
<dbReference type="EMBL" id="UINC01017998">
    <property type="protein sequence ID" value="SVA75183.1"/>
    <property type="molecule type" value="Genomic_DNA"/>
</dbReference>
<dbReference type="Pfam" id="PF01804">
    <property type="entry name" value="Penicil_amidase"/>
    <property type="match status" value="1"/>
</dbReference>
<dbReference type="GO" id="GO:0017000">
    <property type="term" value="P:antibiotic biosynthetic process"/>
    <property type="evidence" value="ECO:0007669"/>
    <property type="project" value="InterPro"/>
</dbReference>
<dbReference type="InterPro" id="IPR029055">
    <property type="entry name" value="Ntn_hydrolases_N"/>
</dbReference>
<evidence type="ECO:0000256" key="3">
    <source>
        <dbReference type="ARBA" id="ARBA00022801"/>
    </source>
</evidence>
<dbReference type="GO" id="GO:0016811">
    <property type="term" value="F:hydrolase activity, acting on carbon-nitrogen (but not peptide) bonds, in linear amides"/>
    <property type="evidence" value="ECO:0007669"/>
    <property type="project" value="InterPro"/>
</dbReference>
<organism evidence="5">
    <name type="scientific">marine metagenome</name>
    <dbReference type="NCBI Taxonomy" id="408172"/>
    <lineage>
        <taxon>unclassified sequences</taxon>
        <taxon>metagenomes</taxon>
        <taxon>ecological metagenomes</taxon>
    </lineage>
</organism>
<dbReference type="Gene3D" id="1.10.439.10">
    <property type="entry name" value="Penicillin Amidohydrolase, domain 1"/>
    <property type="match status" value="1"/>
</dbReference>
<accession>A0A381YF76</accession>
<dbReference type="InterPro" id="IPR002692">
    <property type="entry name" value="S45"/>
</dbReference>
<dbReference type="PROSITE" id="PS51257">
    <property type="entry name" value="PROKAR_LIPOPROTEIN"/>
    <property type="match status" value="1"/>
</dbReference>
<dbReference type="SUPFAM" id="SSF56235">
    <property type="entry name" value="N-terminal nucleophile aminohydrolases (Ntn hydrolases)"/>
    <property type="match status" value="1"/>
</dbReference>
<name>A0A381YF76_9ZZZZ</name>
<dbReference type="InterPro" id="IPR023343">
    <property type="entry name" value="Penicillin_amidase_dom1"/>
</dbReference>
<sequence>MIMKAKFLIRSMVLLVLFVFGCDSSNKNSTEILWDKYGVPHIFANEYDELFYSFGWAQMRNHANLMLRLFAQSRGRAAEYYGEQYVDSDKWVHTHNIPQRARDWLELQKPAFKLYFESFVNGINDYAEKFPKDIDVENQAVLPIKSVDLLTHYQRVIMYHFVTNPRDTQFDPYSIDKNKGSNTWAIGPSKSASGNAMLIINPHLSWGDMFTWFEVQLNCHSLNIYGATLVGSPFIGIGFNDNIGWAHTNNVHDGQDLYKLVLADKGYKWVDNIEPFNKRTVQLKVKQKNGNLNTEEFFIKESIHGPIVREDEKYAYALRVVGQDQPFVFEQYFDMALSKNFDQFEKAVSRLQNPFFTTMYADRNGRIMHLFGGRTPIRPKGDWDWLGTVPGDTPATLWNNTHTYDELPKVIDAKSGWLQNANDPPWTTTIPLELNRHDYPIYMSRNFMHFRAQRSARMAYEDQKISFDELLSYKMDT</sequence>
<dbReference type="InterPro" id="IPR043147">
    <property type="entry name" value="Penicillin_amidase_A-knob"/>
</dbReference>
<gene>
    <name evidence="5" type="ORF">METZ01_LOCUS128037</name>
</gene>
<evidence type="ECO:0000256" key="2">
    <source>
        <dbReference type="ARBA" id="ARBA00022729"/>
    </source>
</evidence>
<keyword evidence="4" id="KW-0865">Zymogen</keyword>
<evidence type="ECO:0000313" key="5">
    <source>
        <dbReference type="EMBL" id="SVA75183.1"/>
    </source>
</evidence>
<dbReference type="Gene3D" id="1.10.1400.10">
    <property type="match status" value="1"/>
</dbReference>
<proteinExistence type="inferred from homology"/>
<dbReference type="AlphaFoldDB" id="A0A381YF76"/>
<comment type="similarity">
    <text evidence="1">Belongs to the peptidase S45 family.</text>
</comment>
<dbReference type="PANTHER" id="PTHR34218">
    <property type="entry name" value="PEPTIDASE S45 PENICILLIN AMIDASE"/>
    <property type="match status" value="1"/>
</dbReference>
<reference evidence="5" key="1">
    <citation type="submission" date="2018-05" db="EMBL/GenBank/DDBJ databases">
        <authorList>
            <person name="Lanie J.A."/>
            <person name="Ng W.-L."/>
            <person name="Kazmierczak K.M."/>
            <person name="Andrzejewski T.M."/>
            <person name="Davidsen T.M."/>
            <person name="Wayne K.J."/>
            <person name="Tettelin H."/>
            <person name="Glass J.I."/>
            <person name="Rusch D."/>
            <person name="Podicherti R."/>
            <person name="Tsui H.-C.T."/>
            <person name="Winkler M.E."/>
        </authorList>
    </citation>
    <scope>NUCLEOTIDE SEQUENCE</scope>
</reference>
<dbReference type="InterPro" id="IPR043146">
    <property type="entry name" value="Penicillin_amidase_N_B-knob"/>
</dbReference>
<protein>
    <recommendedName>
        <fullName evidence="6">Acylase</fullName>
    </recommendedName>
</protein>
<evidence type="ECO:0000256" key="1">
    <source>
        <dbReference type="ARBA" id="ARBA00006586"/>
    </source>
</evidence>
<evidence type="ECO:0000256" key="4">
    <source>
        <dbReference type="ARBA" id="ARBA00023145"/>
    </source>
</evidence>
<keyword evidence="2" id="KW-0732">Signal</keyword>
<dbReference type="Gene3D" id="3.60.20.10">
    <property type="entry name" value="Glutamine Phosphoribosylpyrophosphate, subunit 1, domain 1"/>
    <property type="match status" value="1"/>
</dbReference>
<feature type="non-terminal residue" evidence="5">
    <location>
        <position position="477"/>
    </location>
</feature>
<dbReference type="PANTHER" id="PTHR34218:SF3">
    <property type="entry name" value="ACYL-HOMOSERINE LACTONE ACYLASE PVDQ"/>
    <property type="match status" value="1"/>
</dbReference>
<dbReference type="Gene3D" id="2.30.120.10">
    <property type="match status" value="1"/>
</dbReference>